<reference evidence="1 2" key="1">
    <citation type="submission" date="2021-03" db="EMBL/GenBank/DDBJ databases">
        <title>Sequencing the genomes of 1000 actinobacteria strains.</title>
        <authorList>
            <person name="Klenk H.-P."/>
        </authorList>
    </citation>
    <scope>NUCLEOTIDE SEQUENCE [LARGE SCALE GENOMIC DNA]</scope>
    <source>
        <strain evidence="1 2">DSM 45516</strain>
    </source>
</reference>
<comment type="caution">
    <text evidence="1">The sequence shown here is derived from an EMBL/GenBank/DDBJ whole genome shotgun (WGS) entry which is preliminary data.</text>
</comment>
<name>A0ABS4QQ37_9NOCA</name>
<sequence>MTASTARAVYSVSTDRTRLAATGGMAGQHQALRVMSFRHRGSTVSVVGSGLNCAEQ</sequence>
<evidence type="ECO:0000313" key="2">
    <source>
        <dbReference type="Proteomes" id="UP001519325"/>
    </source>
</evidence>
<accession>A0ABS4QQ37</accession>
<gene>
    <name evidence="1" type="ORF">BJ987_005662</name>
</gene>
<proteinExistence type="predicted"/>
<dbReference type="Proteomes" id="UP001519325">
    <property type="component" value="Unassembled WGS sequence"/>
</dbReference>
<keyword evidence="2" id="KW-1185">Reference proteome</keyword>
<dbReference type="EMBL" id="JAGGMR010000001">
    <property type="protein sequence ID" value="MBP2192761.1"/>
    <property type="molecule type" value="Genomic_DNA"/>
</dbReference>
<organism evidence="1 2">
    <name type="scientific">Nocardia goodfellowii</name>
    <dbReference type="NCBI Taxonomy" id="882446"/>
    <lineage>
        <taxon>Bacteria</taxon>
        <taxon>Bacillati</taxon>
        <taxon>Actinomycetota</taxon>
        <taxon>Actinomycetes</taxon>
        <taxon>Mycobacteriales</taxon>
        <taxon>Nocardiaceae</taxon>
        <taxon>Nocardia</taxon>
    </lineage>
</organism>
<evidence type="ECO:0000313" key="1">
    <source>
        <dbReference type="EMBL" id="MBP2192761.1"/>
    </source>
</evidence>
<protein>
    <submittedName>
        <fullName evidence="1">Uncharacterized protein</fullName>
    </submittedName>
</protein>